<evidence type="ECO:0000313" key="3">
    <source>
        <dbReference type="EMBL" id="GAA0932607.1"/>
    </source>
</evidence>
<sequence length="488" mass="47182">MCGNFDVGCKVSEGLGNVISNATEGLVRQLSDAVLACLHSQATFWVKIPGPTLATEDAKLHWTNQPTIAFLQTHTFWLTTTLFGLAIMVSGIRLAWEQRGDPLRQLLKAMMTFALVSSAGTATLQLLSAWSDSFAKNIVDAALPKGESFETAMRSVMMQDGSQLAQRMPLFLIIFSALGVLFGSLIQIVLLLIRAAMIVLLAGTFPLAAVATHTELGKAWFKKFCGWALAFIAYKPAAALIYAAAIQMTHEGMINSTGDGLIQTLTGMMMLGLAVVALPALLRFTVPLTAAAAGGSSGTGAAAMDPGGLASGAVNVGRSSGSSSGAGKAGGGAGASSGAGGSAAGAGGGASGAIGAGAAAGAGPAGVAMAGAQKAAGSIAGAVAHSAGEPGGGSSASGGSFGGSSSGGSRSGGSGGSRPGGPRGARSAGPSSGGGSQAGGSGTGSGGGSYGGGGPSGSGGGQPRSKPPPPPAPPGSSTSDPSAPSGSW</sequence>
<evidence type="ECO:0000256" key="1">
    <source>
        <dbReference type="SAM" id="MobiDB-lite"/>
    </source>
</evidence>
<reference evidence="4" key="1">
    <citation type="journal article" date="2019" name="Int. J. Syst. Evol. Microbiol.">
        <title>The Global Catalogue of Microorganisms (GCM) 10K type strain sequencing project: providing services to taxonomists for standard genome sequencing and annotation.</title>
        <authorList>
            <consortium name="The Broad Institute Genomics Platform"/>
            <consortium name="The Broad Institute Genome Sequencing Center for Infectious Disease"/>
            <person name="Wu L."/>
            <person name="Ma J."/>
        </authorList>
    </citation>
    <scope>NUCLEOTIDE SEQUENCE [LARGE SCALE GENOMIC DNA]</scope>
    <source>
        <strain evidence="4">JCM 10977</strain>
    </source>
</reference>
<comment type="caution">
    <text evidence="3">The sequence shown here is derived from an EMBL/GenBank/DDBJ whole genome shotgun (WGS) entry which is preliminary data.</text>
</comment>
<accession>A0ABP4AA01</accession>
<evidence type="ECO:0000313" key="4">
    <source>
        <dbReference type="Proteomes" id="UP001500542"/>
    </source>
</evidence>
<feature type="compositionally biased region" description="Gly residues" evidence="1">
    <location>
        <begin position="431"/>
        <end position="462"/>
    </location>
</feature>
<evidence type="ECO:0000256" key="2">
    <source>
        <dbReference type="SAM" id="Phobius"/>
    </source>
</evidence>
<organism evidence="3 4">
    <name type="scientific">Kribbella koreensis</name>
    <dbReference type="NCBI Taxonomy" id="57909"/>
    <lineage>
        <taxon>Bacteria</taxon>
        <taxon>Bacillati</taxon>
        <taxon>Actinomycetota</taxon>
        <taxon>Actinomycetes</taxon>
        <taxon>Propionibacteriales</taxon>
        <taxon>Kribbellaceae</taxon>
        <taxon>Kribbella</taxon>
    </lineage>
</organism>
<dbReference type="Proteomes" id="UP001500542">
    <property type="component" value="Unassembled WGS sequence"/>
</dbReference>
<dbReference type="EMBL" id="BAAAHK010000004">
    <property type="protein sequence ID" value="GAA0932607.1"/>
    <property type="molecule type" value="Genomic_DNA"/>
</dbReference>
<feature type="transmembrane region" description="Helical" evidence="2">
    <location>
        <begin position="260"/>
        <end position="282"/>
    </location>
</feature>
<keyword evidence="2" id="KW-0812">Transmembrane</keyword>
<protein>
    <recommendedName>
        <fullName evidence="5">TrbL/VirB6 plasmid conjugal transfer protein</fullName>
    </recommendedName>
</protein>
<keyword evidence="2" id="KW-1133">Transmembrane helix</keyword>
<dbReference type="RefSeq" id="WP_343966708.1">
    <property type="nucleotide sequence ID" value="NZ_BAAAHK010000004.1"/>
</dbReference>
<feature type="compositionally biased region" description="Low complexity" evidence="1">
    <location>
        <begin position="475"/>
        <end position="488"/>
    </location>
</feature>
<feature type="compositionally biased region" description="Pro residues" evidence="1">
    <location>
        <begin position="465"/>
        <end position="474"/>
    </location>
</feature>
<evidence type="ECO:0008006" key="5">
    <source>
        <dbReference type="Google" id="ProtNLM"/>
    </source>
</evidence>
<keyword evidence="2" id="KW-0472">Membrane</keyword>
<proteinExistence type="predicted"/>
<feature type="transmembrane region" description="Helical" evidence="2">
    <location>
        <begin position="76"/>
        <end position="96"/>
    </location>
</feature>
<feature type="transmembrane region" description="Helical" evidence="2">
    <location>
        <begin position="192"/>
        <end position="212"/>
    </location>
</feature>
<gene>
    <name evidence="3" type="ORF">GCM10009554_17190</name>
</gene>
<feature type="compositionally biased region" description="Gly residues" evidence="1">
    <location>
        <begin position="327"/>
        <end position="342"/>
    </location>
</feature>
<dbReference type="InterPro" id="IPR045782">
    <property type="entry name" value="TrbL_3"/>
</dbReference>
<feature type="region of interest" description="Disordered" evidence="1">
    <location>
        <begin position="321"/>
        <end position="342"/>
    </location>
</feature>
<name>A0ABP4AA01_9ACTN</name>
<feature type="region of interest" description="Disordered" evidence="1">
    <location>
        <begin position="384"/>
        <end position="488"/>
    </location>
</feature>
<feature type="transmembrane region" description="Helical" evidence="2">
    <location>
        <begin position="224"/>
        <end position="248"/>
    </location>
</feature>
<keyword evidence="4" id="KW-1185">Reference proteome</keyword>
<dbReference type="Pfam" id="PF19590">
    <property type="entry name" value="TrbL_3"/>
    <property type="match status" value="1"/>
</dbReference>
<feature type="compositionally biased region" description="Gly residues" evidence="1">
    <location>
        <begin position="389"/>
        <end position="423"/>
    </location>
</feature>
<feature type="transmembrane region" description="Helical" evidence="2">
    <location>
        <begin position="168"/>
        <end position="186"/>
    </location>
</feature>